<keyword evidence="3" id="KW-0049">Antioxidant</keyword>
<dbReference type="CDD" id="cd02970">
    <property type="entry name" value="PRX_like2"/>
    <property type="match status" value="1"/>
</dbReference>
<dbReference type="STRING" id="28573.A0A0U1LP41"/>
<feature type="domain" description="Thioredoxin" evidence="10">
    <location>
        <begin position="43"/>
        <end position="216"/>
    </location>
</feature>
<dbReference type="GO" id="GO:0045454">
    <property type="term" value="P:cell redox homeostasis"/>
    <property type="evidence" value="ECO:0007669"/>
    <property type="project" value="TreeGrafter"/>
</dbReference>
<dbReference type="OrthoDB" id="338622at2759"/>
<dbReference type="GO" id="GO:0034599">
    <property type="term" value="P:cellular response to oxidative stress"/>
    <property type="evidence" value="ECO:0007669"/>
    <property type="project" value="TreeGrafter"/>
</dbReference>
<dbReference type="PROSITE" id="PS51352">
    <property type="entry name" value="THIOREDOXIN_2"/>
    <property type="match status" value="1"/>
</dbReference>
<dbReference type="InterPro" id="IPR000866">
    <property type="entry name" value="AhpC/TSA"/>
</dbReference>
<comment type="similarity">
    <text evidence="8">Belongs to the peroxiredoxin family. BCP/PrxQ subfamily.</text>
</comment>
<dbReference type="Gene3D" id="3.40.30.10">
    <property type="entry name" value="Glutaredoxin"/>
    <property type="match status" value="1"/>
</dbReference>
<dbReference type="SUPFAM" id="SSF52833">
    <property type="entry name" value="Thioredoxin-like"/>
    <property type="match status" value="1"/>
</dbReference>
<sequence>MAQTAQLDSILNAFKDKAPEPVYTVITKSRTNFINSFNTHAAIQVGDTLPEFSLSDAVGTQRTSGELLSKGPLLITFYRGEWCPFCNIILTNFQKILPDIQAKGVTFVAISPELPNQSLSITEKHDLQFPVLSDVGNQFAKKLGILFQQPDSLRPIFDKFGHNLKERNGDDSFIVPVPATIHVGKDGKVKNTYINPDYTKRIEPQEVLKWLGELEN</sequence>
<keyword evidence="2" id="KW-0575">Peroxidase</keyword>
<dbReference type="OMA" id="TWYRGGW"/>
<dbReference type="EC" id="1.11.1.24" evidence="1"/>
<dbReference type="InterPro" id="IPR036249">
    <property type="entry name" value="Thioredoxin-like_sf"/>
</dbReference>
<evidence type="ECO:0000256" key="7">
    <source>
        <dbReference type="ARBA" id="ARBA00032824"/>
    </source>
</evidence>
<dbReference type="PANTHER" id="PTHR42801:SF7">
    <property type="entry name" value="SLL1159 PROTEIN"/>
    <property type="match status" value="1"/>
</dbReference>
<dbReference type="GO" id="GO:0008379">
    <property type="term" value="F:thioredoxin peroxidase activity"/>
    <property type="evidence" value="ECO:0007669"/>
    <property type="project" value="TreeGrafter"/>
</dbReference>
<dbReference type="Proteomes" id="UP000054383">
    <property type="component" value="Unassembled WGS sequence"/>
</dbReference>
<evidence type="ECO:0000313" key="11">
    <source>
        <dbReference type="EMBL" id="CRG84207.1"/>
    </source>
</evidence>
<evidence type="ECO:0000256" key="1">
    <source>
        <dbReference type="ARBA" id="ARBA00013017"/>
    </source>
</evidence>
<dbReference type="InterPro" id="IPR050924">
    <property type="entry name" value="Peroxiredoxin_BCP/PrxQ"/>
</dbReference>
<evidence type="ECO:0000256" key="4">
    <source>
        <dbReference type="ARBA" id="ARBA00023002"/>
    </source>
</evidence>
<dbReference type="Pfam" id="PF00578">
    <property type="entry name" value="AhpC-TSA"/>
    <property type="match status" value="1"/>
</dbReference>
<protein>
    <recommendedName>
        <fullName evidence="1">thioredoxin-dependent peroxiredoxin</fullName>
        <ecNumber evidence="1">1.11.1.24</ecNumber>
    </recommendedName>
    <alternativeName>
        <fullName evidence="7">Thioredoxin peroxidase</fullName>
    </alternativeName>
</protein>
<keyword evidence="12" id="KW-1185">Reference proteome</keyword>
<dbReference type="PANTHER" id="PTHR42801">
    <property type="entry name" value="THIOREDOXIN-DEPENDENT PEROXIDE REDUCTASE"/>
    <property type="match status" value="1"/>
</dbReference>
<evidence type="ECO:0000259" key="10">
    <source>
        <dbReference type="PROSITE" id="PS51352"/>
    </source>
</evidence>
<evidence type="ECO:0000256" key="8">
    <source>
        <dbReference type="ARBA" id="ARBA00038489"/>
    </source>
</evidence>
<accession>A0A0U1LP41</accession>
<name>A0A0U1LP41_TALIS</name>
<evidence type="ECO:0000256" key="6">
    <source>
        <dbReference type="ARBA" id="ARBA00023284"/>
    </source>
</evidence>
<keyword evidence="6" id="KW-0676">Redox-active center</keyword>
<dbReference type="InterPro" id="IPR013766">
    <property type="entry name" value="Thioredoxin_domain"/>
</dbReference>
<dbReference type="EMBL" id="CVMT01000001">
    <property type="protein sequence ID" value="CRG84207.1"/>
    <property type="molecule type" value="Genomic_DNA"/>
</dbReference>
<comment type="catalytic activity">
    <reaction evidence="9">
        <text>a hydroperoxide + [thioredoxin]-dithiol = an alcohol + [thioredoxin]-disulfide + H2O</text>
        <dbReference type="Rhea" id="RHEA:62620"/>
        <dbReference type="Rhea" id="RHEA-COMP:10698"/>
        <dbReference type="Rhea" id="RHEA-COMP:10700"/>
        <dbReference type="ChEBI" id="CHEBI:15377"/>
        <dbReference type="ChEBI" id="CHEBI:29950"/>
        <dbReference type="ChEBI" id="CHEBI:30879"/>
        <dbReference type="ChEBI" id="CHEBI:35924"/>
        <dbReference type="ChEBI" id="CHEBI:50058"/>
        <dbReference type="EC" id="1.11.1.24"/>
    </reaction>
</comment>
<reference evidence="11 12" key="1">
    <citation type="submission" date="2015-04" db="EMBL/GenBank/DDBJ databases">
        <authorList>
            <person name="Syromyatnikov M.Y."/>
            <person name="Popov V.N."/>
        </authorList>
    </citation>
    <scope>NUCLEOTIDE SEQUENCE [LARGE SCALE GENOMIC DNA]</scope>
    <source>
        <strain evidence="11">WF-38-12</strain>
    </source>
</reference>
<evidence type="ECO:0000256" key="9">
    <source>
        <dbReference type="ARBA" id="ARBA00049091"/>
    </source>
</evidence>
<dbReference type="AlphaFoldDB" id="A0A0U1LP41"/>
<organism evidence="11 12">
    <name type="scientific">Talaromyces islandicus</name>
    <name type="common">Penicillium islandicum</name>
    <dbReference type="NCBI Taxonomy" id="28573"/>
    <lineage>
        <taxon>Eukaryota</taxon>
        <taxon>Fungi</taxon>
        <taxon>Dikarya</taxon>
        <taxon>Ascomycota</taxon>
        <taxon>Pezizomycotina</taxon>
        <taxon>Eurotiomycetes</taxon>
        <taxon>Eurotiomycetidae</taxon>
        <taxon>Eurotiales</taxon>
        <taxon>Trichocomaceae</taxon>
        <taxon>Talaromyces</taxon>
        <taxon>Talaromyces sect. Islandici</taxon>
    </lineage>
</organism>
<proteinExistence type="inferred from homology"/>
<keyword evidence="5" id="KW-1015">Disulfide bond</keyword>
<gene>
    <name evidence="11" type="ORF">PISL3812_01524</name>
</gene>
<evidence type="ECO:0000256" key="3">
    <source>
        <dbReference type="ARBA" id="ARBA00022862"/>
    </source>
</evidence>
<keyword evidence="4" id="KW-0560">Oxidoreductase</keyword>
<evidence type="ECO:0000256" key="5">
    <source>
        <dbReference type="ARBA" id="ARBA00023157"/>
    </source>
</evidence>
<evidence type="ECO:0000313" key="12">
    <source>
        <dbReference type="Proteomes" id="UP000054383"/>
    </source>
</evidence>
<evidence type="ECO:0000256" key="2">
    <source>
        <dbReference type="ARBA" id="ARBA00022559"/>
    </source>
</evidence>
<dbReference type="GO" id="GO:0005737">
    <property type="term" value="C:cytoplasm"/>
    <property type="evidence" value="ECO:0007669"/>
    <property type="project" value="TreeGrafter"/>
</dbReference>